<name>A0AAW8Q0G6_VIBPH</name>
<keyword evidence="1" id="KW-0812">Transmembrane</keyword>
<accession>A0AAW8Q0G6</accession>
<proteinExistence type="predicted"/>
<protein>
    <submittedName>
        <fullName evidence="2">Uncharacterized protein</fullName>
    </submittedName>
</protein>
<organism evidence="2 3">
    <name type="scientific">Vibrio parahaemolyticus</name>
    <dbReference type="NCBI Taxonomy" id="670"/>
    <lineage>
        <taxon>Bacteria</taxon>
        <taxon>Pseudomonadati</taxon>
        <taxon>Pseudomonadota</taxon>
        <taxon>Gammaproteobacteria</taxon>
        <taxon>Vibrionales</taxon>
        <taxon>Vibrionaceae</taxon>
        <taxon>Vibrio</taxon>
    </lineage>
</organism>
<dbReference type="RefSeq" id="WP_311020011.1">
    <property type="nucleotide sequence ID" value="NZ_JAUHGG010000003.1"/>
</dbReference>
<feature type="transmembrane region" description="Helical" evidence="1">
    <location>
        <begin position="86"/>
        <end position="106"/>
    </location>
</feature>
<keyword evidence="1" id="KW-0472">Membrane</keyword>
<dbReference type="Proteomes" id="UP001253193">
    <property type="component" value="Unassembled WGS sequence"/>
</dbReference>
<reference evidence="2" key="1">
    <citation type="submission" date="2023-06" db="EMBL/GenBank/DDBJ databases">
        <title>Genomic Diversity of Vibrio spp. and Metagenomic Analysis of Pathogens in Florida Gulf Coastal Waters Following Hurricane Ian.</title>
        <authorList>
            <person name="Brumfield K.D."/>
        </authorList>
    </citation>
    <scope>NUCLEOTIDE SEQUENCE</scope>
    <source>
        <strain evidence="2">WBS2B-138</strain>
    </source>
</reference>
<evidence type="ECO:0000256" key="1">
    <source>
        <dbReference type="SAM" id="Phobius"/>
    </source>
</evidence>
<comment type="caution">
    <text evidence="2">The sequence shown here is derived from an EMBL/GenBank/DDBJ whole genome shotgun (WGS) entry which is preliminary data.</text>
</comment>
<dbReference type="EMBL" id="JAUHGG010000003">
    <property type="protein sequence ID" value="MDS1821155.1"/>
    <property type="molecule type" value="Genomic_DNA"/>
</dbReference>
<sequence length="114" mass="12912">MTTTKQIPDQFWEIVEPLIESDNGKLGYKEIMSKSSELAELAATCRETPIFQDATDRYNALKADIKSTGEKEDWVIRAWCHLMERVAFAPIGILAVSSIILCTPLLSEFMLEEE</sequence>
<evidence type="ECO:0000313" key="2">
    <source>
        <dbReference type="EMBL" id="MDS1821155.1"/>
    </source>
</evidence>
<gene>
    <name evidence="2" type="ORF">QX249_10825</name>
</gene>
<dbReference type="AlphaFoldDB" id="A0AAW8Q0G6"/>
<evidence type="ECO:0000313" key="3">
    <source>
        <dbReference type="Proteomes" id="UP001253193"/>
    </source>
</evidence>
<keyword evidence="1" id="KW-1133">Transmembrane helix</keyword>